<name>A0A9P4R149_9PLEO</name>
<dbReference type="AlphaFoldDB" id="A0A9P4R149"/>
<evidence type="ECO:0000313" key="2">
    <source>
        <dbReference type="Proteomes" id="UP000799444"/>
    </source>
</evidence>
<accession>A0A9P4R149</accession>
<dbReference type="PANTHER" id="PTHR42057">
    <property type="entry name" value="F-BOX DOMAIN PROTEIN (AFU_ORTHOLOGUE AFUA_4G00200)"/>
    <property type="match status" value="1"/>
</dbReference>
<protein>
    <recommendedName>
        <fullName evidence="3">F-box domain-containing protein</fullName>
    </recommendedName>
</protein>
<dbReference type="PANTHER" id="PTHR42057:SF2">
    <property type="entry name" value="F-BOX DOMAIN PROTEIN (AFU_ORTHOLOGUE AFUA_4G00200)-RELATED"/>
    <property type="match status" value="1"/>
</dbReference>
<proteinExistence type="predicted"/>
<evidence type="ECO:0008006" key="3">
    <source>
        <dbReference type="Google" id="ProtNLM"/>
    </source>
</evidence>
<dbReference type="EMBL" id="ML996116">
    <property type="protein sequence ID" value="KAF2737493.1"/>
    <property type="molecule type" value="Genomic_DNA"/>
</dbReference>
<keyword evidence="2" id="KW-1185">Reference proteome</keyword>
<dbReference type="Proteomes" id="UP000799444">
    <property type="component" value="Unassembled WGS sequence"/>
</dbReference>
<comment type="caution">
    <text evidence="1">The sequence shown here is derived from an EMBL/GenBank/DDBJ whole genome shotgun (WGS) entry which is preliminary data.</text>
</comment>
<reference evidence="1" key="1">
    <citation type="journal article" date="2020" name="Stud. Mycol.">
        <title>101 Dothideomycetes genomes: a test case for predicting lifestyles and emergence of pathogens.</title>
        <authorList>
            <person name="Haridas S."/>
            <person name="Albert R."/>
            <person name="Binder M."/>
            <person name="Bloem J."/>
            <person name="Labutti K."/>
            <person name="Salamov A."/>
            <person name="Andreopoulos B."/>
            <person name="Baker S."/>
            <person name="Barry K."/>
            <person name="Bills G."/>
            <person name="Bluhm B."/>
            <person name="Cannon C."/>
            <person name="Castanera R."/>
            <person name="Culley D."/>
            <person name="Daum C."/>
            <person name="Ezra D."/>
            <person name="Gonzalez J."/>
            <person name="Henrissat B."/>
            <person name="Kuo A."/>
            <person name="Liang C."/>
            <person name="Lipzen A."/>
            <person name="Lutzoni F."/>
            <person name="Magnuson J."/>
            <person name="Mondo S."/>
            <person name="Nolan M."/>
            <person name="Ohm R."/>
            <person name="Pangilinan J."/>
            <person name="Park H.-J."/>
            <person name="Ramirez L."/>
            <person name="Alfaro M."/>
            <person name="Sun H."/>
            <person name="Tritt A."/>
            <person name="Yoshinaga Y."/>
            <person name="Zwiers L.-H."/>
            <person name="Turgeon B."/>
            <person name="Goodwin S."/>
            <person name="Spatafora J."/>
            <person name="Crous P."/>
            <person name="Grigoriev I."/>
        </authorList>
    </citation>
    <scope>NUCLEOTIDE SEQUENCE</scope>
    <source>
        <strain evidence="1">CBS 125425</strain>
    </source>
</reference>
<evidence type="ECO:0000313" key="1">
    <source>
        <dbReference type="EMBL" id="KAF2737493.1"/>
    </source>
</evidence>
<sequence>MFQLPVELQRQCIETLDVESLKHLRLTARGLLDVSTEVLFYTVSLLPTDESAAKYTKVLGDGRFRSLVRRVIFNTSVDPLDEYETEESELIGSFEEATRAVAYFGNVREVELKFAVNCGSDRGEPTYSWEKEVPETLDFRSNILHTFFYALQAAKGVECLTIKNLQDDTDMEVYESGEFKVVRDRLKKLHLQITTETSDAAPENNITFEACHRMFTDDLFDHWLKPTQDQLTHLTIYGTHCYWGIWPYSDLRQVHFPQLKSLSLGNLTIAHDWQVEWITGHGDTLEQLVMDDCPIVVELRMERTEALANWADLRPAEEQEGGYPVYLHTVSIRWHDIFLRFQSGLPRLQHFACGHGDWDEGTMLEGRYEMVAALEDSRYVAFECGIGPSQWVSLDDASDNMGLALDCDAKDMAALVELMAAVQARSRAEA</sequence>
<gene>
    <name evidence="1" type="ORF">EJ04DRAFT_510349</name>
</gene>
<organism evidence="1 2">
    <name type="scientific">Polyplosphaeria fusca</name>
    <dbReference type="NCBI Taxonomy" id="682080"/>
    <lineage>
        <taxon>Eukaryota</taxon>
        <taxon>Fungi</taxon>
        <taxon>Dikarya</taxon>
        <taxon>Ascomycota</taxon>
        <taxon>Pezizomycotina</taxon>
        <taxon>Dothideomycetes</taxon>
        <taxon>Pleosporomycetidae</taxon>
        <taxon>Pleosporales</taxon>
        <taxon>Tetraplosphaeriaceae</taxon>
        <taxon>Polyplosphaeria</taxon>
    </lineage>
</organism>
<dbReference type="OrthoDB" id="3140657at2759"/>